<dbReference type="Proteomes" id="UP000305778">
    <property type="component" value="Unassembled WGS sequence"/>
</dbReference>
<evidence type="ECO:0000313" key="10">
    <source>
        <dbReference type="Proteomes" id="UP000305778"/>
    </source>
</evidence>
<comment type="caution">
    <text evidence="9">The sequence shown here is derived from an EMBL/GenBank/DDBJ whole genome shotgun (WGS) entry which is preliminary data.</text>
</comment>
<evidence type="ECO:0000313" key="9">
    <source>
        <dbReference type="EMBL" id="TJZ99110.1"/>
    </source>
</evidence>
<dbReference type="SUPFAM" id="SSF88946">
    <property type="entry name" value="Sigma2 domain of RNA polymerase sigma factors"/>
    <property type="match status" value="1"/>
</dbReference>
<dbReference type="Pfam" id="PF04542">
    <property type="entry name" value="Sigma70_r2"/>
    <property type="match status" value="1"/>
</dbReference>
<evidence type="ECO:0000256" key="2">
    <source>
        <dbReference type="ARBA" id="ARBA00011344"/>
    </source>
</evidence>
<comment type="subunit">
    <text evidence="2">Interacts transiently with the RNA polymerase catalytic core formed by RpoA, RpoB, RpoC and RpoZ (2 alpha, 1 beta, 1 beta' and 1 omega subunit) to form the RNA polymerase holoenzyme that can initiate transcription.</text>
</comment>
<reference evidence="9 10" key="1">
    <citation type="submission" date="2019-04" db="EMBL/GenBank/DDBJ databases">
        <title>Streptomyces oryziradicis sp. nov., a novel actinomycete isolated from rhizosphere soil of rice (Oryza sativa L.).</title>
        <authorList>
            <person name="Li C."/>
        </authorList>
    </citation>
    <scope>NUCLEOTIDE SEQUENCE [LARGE SCALE GENOMIC DNA]</scope>
    <source>
        <strain evidence="9 10">NEAU-C40</strain>
    </source>
</reference>
<keyword evidence="4" id="KW-0731">Sigma factor</keyword>
<feature type="domain" description="RNA polymerase sigma-70 region 2" evidence="6">
    <location>
        <begin position="21"/>
        <end position="89"/>
    </location>
</feature>
<dbReference type="InterPro" id="IPR013325">
    <property type="entry name" value="RNA_pol_sigma_r2"/>
</dbReference>
<feature type="domain" description="SnoaL-like" evidence="8">
    <location>
        <begin position="219"/>
        <end position="289"/>
    </location>
</feature>
<dbReference type="Pfam" id="PF08281">
    <property type="entry name" value="Sigma70_r4_2"/>
    <property type="match status" value="1"/>
</dbReference>
<evidence type="ECO:0000259" key="8">
    <source>
        <dbReference type="Pfam" id="PF12680"/>
    </source>
</evidence>
<dbReference type="OrthoDB" id="6689546at2"/>
<dbReference type="InterPro" id="IPR037401">
    <property type="entry name" value="SnoaL-like"/>
</dbReference>
<evidence type="ECO:0000259" key="6">
    <source>
        <dbReference type="Pfam" id="PF04542"/>
    </source>
</evidence>
<accession>A0A4U0RWA7</accession>
<dbReference type="SUPFAM" id="SSF88659">
    <property type="entry name" value="Sigma3 and sigma4 domains of RNA polymerase sigma factors"/>
    <property type="match status" value="1"/>
</dbReference>
<dbReference type="NCBIfam" id="NF006089">
    <property type="entry name" value="PRK08241.1"/>
    <property type="match status" value="1"/>
</dbReference>
<comment type="similarity">
    <text evidence="1">Belongs to the sigma-70 factor family. ECF subfamily.</text>
</comment>
<dbReference type="PANTHER" id="PTHR30173:SF36">
    <property type="entry name" value="ECF RNA POLYMERASE SIGMA FACTOR SIGJ"/>
    <property type="match status" value="1"/>
</dbReference>
<dbReference type="InterPro" id="IPR052704">
    <property type="entry name" value="ECF_Sigma-70_Domain"/>
</dbReference>
<dbReference type="InterPro" id="IPR032710">
    <property type="entry name" value="NTF2-like_dom_sf"/>
</dbReference>
<dbReference type="Gene3D" id="1.10.10.10">
    <property type="entry name" value="Winged helix-like DNA-binding domain superfamily/Winged helix DNA-binding domain"/>
    <property type="match status" value="1"/>
</dbReference>
<dbReference type="InterPro" id="IPR014284">
    <property type="entry name" value="RNA_pol_sigma-70_dom"/>
</dbReference>
<gene>
    <name evidence="9" type="ORF">FCI23_47035</name>
</gene>
<dbReference type="InterPro" id="IPR014305">
    <property type="entry name" value="RNA_pol_sigma-G_actinobac"/>
</dbReference>
<dbReference type="InterPro" id="IPR013324">
    <property type="entry name" value="RNA_pol_sigma_r3/r4-like"/>
</dbReference>
<sequence length="339" mass="36667">MAETDLLQAACSGDEEAFAGLVAPYRRELHVHCYRMLGSFDDAEDAVQETLLAAWRGLASFQGRASVRTWLYKVASNTCLNLIRSASRRPQMADQLPASAPAPTGSTEVTWLQPYPDLLLDELPDPEAAPQARIERVEAVSLAFVTALQLLSPRARAVLVLRDVLGFSAAEVAETLDSTPQAVAMTLSRARAALREHGPARATTGSTAGTAGEARLVRLLTQALIAHDVDAVVRLLAEDVRIAMPPLPAVWQGRDRAAAFLAEVAFRLVPRARFVQTRANGQPALAVYMHDAADGLWRAGGLLVLSLNSERITGLTRFETSTMRPFGLPRILPDDPSDD</sequence>
<keyword evidence="10" id="KW-1185">Reference proteome</keyword>
<dbReference type="GO" id="GO:0006352">
    <property type="term" value="P:DNA-templated transcription initiation"/>
    <property type="evidence" value="ECO:0007669"/>
    <property type="project" value="InterPro"/>
</dbReference>
<feature type="domain" description="RNA polymerase sigma factor 70 region 4 type 2" evidence="7">
    <location>
        <begin position="143"/>
        <end position="194"/>
    </location>
</feature>
<dbReference type="Gene3D" id="3.10.450.50">
    <property type="match status" value="1"/>
</dbReference>
<keyword evidence="5" id="KW-0804">Transcription</keyword>
<dbReference type="Pfam" id="PF12680">
    <property type="entry name" value="SnoaL_2"/>
    <property type="match status" value="1"/>
</dbReference>
<dbReference type="PANTHER" id="PTHR30173">
    <property type="entry name" value="SIGMA 19 FACTOR"/>
    <property type="match status" value="1"/>
</dbReference>
<dbReference type="AlphaFoldDB" id="A0A4U0RWA7"/>
<dbReference type="EMBL" id="SUMC01000117">
    <property type="protein sequence ID" value="TJZ99110.1"/>
    <property type="molecule type" value="Genomic_DNA"/>
</dbReference>
<dbReference type="InterPro" id="IPR036388">
    <property type="entry name" value="WH-like_DNA-bd_sf"/>
</dbReference>
<name>A0A4U0RWA7_9ACTN</name>
<dbReference type="SUPFAM" id="SSF54427">
    <property type="entry name" value="NTF2-like"/>
    <property type="match status" value="1"/>
</dbReference>
<dbReference type="GO" id="GO:0016987">
    <property type="term" value="F:sigma factor activity"/>
    <property type="evidence" value="ECO:0007669"/>
    <property type="project" value="UniProtKB-KW"/>
</dbReference>
<evidence type="ECO:0000256" key="3">
    <source>
        <dbReference type="ARBA" id="ARBA00023015"/>
    </source>
</evidence>
<dbReference type="Gene3D" id="1.10.1740.10">
    <property type="match status" value="1"/>
</dbReference>
<dbReference type="NCBIfam" id="TIGR02937">
    <property type="entry name" value="sigma70-ECF"/>
    <property type="match status" value="1"/>
</dbReference>
<organism evidence="9 10">
    <name type="scientific">Actinacidiphila oryziradicis</name>
    <dbReference type="NCBI Taxonomy" id="2571141"/>
    <lineage>
        <taxon>Bacteria</taxon>
        <taxon>Bacillati</taxon>
        <taxon>Actinomycetota</taxon>
        <taxon>Actinomycetes</taxon>
        <taxon>Kitasatosporales</taxon>
        <taxon>Streptomycetaceae</taxon>
        <taxon>Actinacidiphila</taxon>
    </lineage>
</organism>
<dbReference type="InterPro" id="IPR013249">
    <property type="entry name" value="RNA_pol_sigma70_r4_t2"/>
</dbReference>
<evidence type="ECO:0000256" key="1">
    <source>
        <dbReference type="ARBA" id="ARBA00010641"/>
    </source>
</evidence>
<dbReference type="GO" id="GO:0003677">
    <property type="term" value="F:DNA binding"/>
    <property type="evidence" value="ECO:0007669"/>
    <property type="project" value="InterPro"/>
</dbReference>
<dbReference type="NCBIfam" id="TIGR02960">
    <property type="entry name" value="SigX5"/>
    <property type="match status" value="1"/>
</dbReference>
<dbReference type="InterPro" id="IPR007627">
    <property type="entry name" value="RNA_pol_sigma70_r2"/>
</dbReference>
<evidence type="ECO:0000256" key="4">
    <source>
        <dbReference type="ARBA" id="ARBA00023082"/>
    </source>
</evidence>
<protein>
    <submittedName>
        <fullName evidence="9">Sigma-70 family RNA polymerase sigma factor</fullName>
    </submittedName>
</protein>
<dbReference type="RefSeq" id="WP_136730158.1">
    <property type="nucleotide sequence ID" value="NZ_SUMC01000117.1"/>
</dbReference>
<evidence type="ECO:0000259" key="7">
    <source>
        <dbReference type="Pfam" id="PF08281"/>
    </source>
</evidence>
<proteinExistence type="inferred from homology"/>
<keyword evidence="3" id="KW-0805">Transcription regulation</keyword>
<dbReference type="CDD" id="cd06171">
    <property type="entry name" value="Sigma70_r4"/>
    <property type="match status" value="1"/>
</dbReference>
<evidence type="ECO:0000256" key="5">
    <source>
        <dbReference type="ARBA" id="ARBA00023163"/>
    </source>
</evidence>